<feature type="compositionally biased region" description="Basic residues" evidence="1">
    <location>
        <begin position="416"/>
        <end position="433"/>
    </location>
</feature>
<keyword evidence="3" id="KW-1185">Reference proteome</keyword>
<evidence type="ECO:0000313" key="2">
    <source>
        <dbReference type="EMBL" id="EFX78729.1"/>
    </source>
</evidence>
<dbReference type="Proteomes" id="UP000000305">
    <property type="component" value="Unassembled WGS sequence"/>
</dbReference>
<feature type="compositionally biased region" description="Acidic residues" evidence="1">
    <location>
        <begin position="584"/>
        <end position="609"/>
    </location>
</feature>
<dbReference type="PANTHER" id="PTHR22954:SF3">
    <property type="entry name" value="PROTEIN CBG08539"/>
    <property type="match status" value="1"/>
</dbReference>
<protein>
    <recommendedName>
        <fullName evidence="4">Integrase catalytic domain-containing protein</fullName>
    </recommendedName>
</protein>
<feature type="compositionally biased region" description="Basic and acidic residues" evidence="1">
    <location>
        <begin position="434"/>
        <end position="446"/>
    </location>
</feature>
<feature type="compositionally biased region" description="Polar residues" evidence="1">
    <location>
        <begin position="386"/>
        <end position="408"/>
    </location>
</feature>
<dbReference type="AlphaFoldDB" id="E9GP70"/>
<evidence type="ECO:0008006" key="4">
    <source>
        <dbReference type="Google" id="ProtNLM"/>
    </source>
</evidence>
<feature type="region of interest" description="Disordered" evidence="1">
    <location>
        <begin position="51"/>
        <end position="94"/>
    </location>
</feature>
<organism evidence="2 3">
    <name type="scientific">Daphnia pulex</name>
    <name type="common">Water flea</name>
    <dbReference type="NCBI Taxonomy" id="6669"/>
    <lineage>
        <taxon>Eukaryota</taxon>
        <taxon>Metazoa</taxon>
        <taxon>Ecdysozoa</taxon>
        <taxon>Arthropoda</taxon>
        <taxon>Crustacea</taxon>
        <taxon>Branchiopoda</taxon>
        <taxon>Diplostraca</taxon>
        <taxon>Cladocera</taxon>
        <taxon>Anomopoda</taxon>
        <taxon>Daphniidae</taxon>
        <taxon>Daphnia</taxon>
    </lineage>
</organism>
<dbReference type="Pfam" id="PF03564">
    <property type="entry name" value="DUF1759"/>
    <property type="match status" value="1"/>
</dbReference>
<evidence type="ECO:0000256" key="1">
    <source>
        <dbReference type="SAM" id="MobiDB-lite"/>
    </source>
</evidence>
<proteinExistence type="predicted"/>
<reference evidence="2 3" key="1">
    <citation type="journal article" date="2011" name="Science">
        <title>The ecoresponsive genome of Daphnia pulex.</title>
        <authorList>
            <person name="Colbourne J.K."/>
            <person name="Pfrender M.E."/>
            <person name="Gilbert D."/>
            <person name="Thomas W.K."/>
            <person name="Tucker A."/>
            <person name="Oakley T.H."/>
            <person name="Tokishita S."/>
            <person name="Aerts A."/>
            <person name="Arnold G.J."/>
            <person name="Basu M.K."/>
            <person name="Bauer D.J."/>
            <person name="Caceres C.E."/>
            <person name="Carmel L."/>
            <person name="Casola C."/>
            <person name="Choi J.H."/>
            <person name="Detter J.C."/>
            <person name="Dong Q."/>
            <person name="Dusheyko S."/>
            <person name="Eads B.D."/>
            <person name="Frohlich T."/>
            <person name="Geiler-Samerotte K.A."/>
            <person name="Gerlach D."/>
            <person name="Hatcher P."/>
            <person name="Jogdeo S."/>
            <person name="Krijgsveld J."/>
            <person name="Kriventseva E.V."/>
            <person name="Kultz D."/>
            <person name="Laforsch C."/>
            <person name="Lindquist E."/>
            <person name="Lopez J."/>
            <person name="Manak J.R."/>
            <person name="Muller J."/>
            <person name="Pangilinan J."/>
            <person name="Patwardhan R.P."/>
            <person name="Pitluck S."/>
            <person name="Pritham E.J."/>
            <person name="Rechtsteiner A."/>
            <person name="Rho M."/>
            <person name="Rogozin I.B."/>
            <person name="Sakarya O."/>
            <person name="Salamov A."/>
            <person name="Schaack S."/>
            <person name="Shapiro H."/>
            <person name="Shiga Y."/>
            <person name="Skalitzky C."/>
            <person name="Smith Z."/>
            <person name="Souvorov A."/>
            <person name="Sung W."/>
            <person name="Tang Z."/>
            <person name="Tsuchiya D."/>
            <person name="Tu H."/>
            <person name="Vos H."/>
            <person name="Wang M."/>
            <person name="Wolf Y.I."/>
            <person name="Yamagata H."/>
            <person name="Yamada T."/>
            <person name="Ye Y."/>
            <person name="Shaw J.R."/>
            <person name="Andrews J."/>
            <person name="Crease T.J."/>
            <person name="Tang H."/>
            <person name="Lucas S.M."/>
            <person name="Robertson H.M."/>
            <person name="Bork P."/>
            <person name="Koonin E.V."/>
            <person name="Zdobnov E.M."/>
            <person name="Grigoriev I.V."/>
            <person name="Lynch M."/>
            <person name="Boore J.L."/>
        </authorList>
    </citation>
    <scope>NUCLEOTIDE SEQUENCE [LARGE SCALE GENOMIC DNA]</scope>
</reference>
<dbReference type="STRING" id="6669.E9GP70"/>
<dbReference type="HOGENOM" id="CLU_402406_0_0_1"/>
<dbReference type="EMBL" id="GL732556">
    <property type="protein sequence ID" value="EFX78729.1"/>
    <property type="molecule type" value="Genomic_DNA"/>
</dbReference>
<dbReference type="InParanoid" id="E9GP70"/>
<sequence>MQQAEATQEQFEAEIDSQIQVEEEVEIQAADERKRQEETLLLMFKTQQIAADAARAQEKADQDAARAQEKADQDAARAQEKIDQDAARAQERAIRQQENLDQQDLFRQLIAAIPAAPGGGPAAPAAVTSTKLPKHQIKPFKGDDYLKGEAQLCVENLELTEANYTVAVTLLKAMYGKPDVLIKAHTHKLDTLQPVRDVADTAALRCFQLTIQSHINALETLGVARTSHGCLIGSRILRSIPLTLQAEWAKSATNKVTDIDQVLKLIEEQFEAAERLSRLRATTPKPVQNSQQPAKATPPTTPTASQLGVSSKPTPQSKHPSKTRRNGSPPPRREATASSPRKPMLPCVFCNKMHWATNCPMELKEKKAVITNERRCSNCFDANDAEPSTTHPCVPTTFQNSLGPQRNQPYEEKNARPRTRTKINHHSRRKRNNNRQDSHRRAERGGASHLQTAPSRTLSQSLSDTPARTADSPKGENRIAPTGLGQSRSTHPSHWKSGTRPQRSRHSTTDPSPSKPSGRNYCQKLTSPPFRQVAAPLPANQLRDARAFEITGTDFAGPLYYKNATPKRKSKSAPSVEQVIPEPPPEEENPDAAELPTEEAPEEEDDGDQPDPAQQVNKKQPKSYVCIFTCAVTRAIHLELTKDMTARSFLLAFRRFSARRGPVSVMYSDNAQTFRCVSRYLKNI</sequence>
<dbReference type="SUPFAM" id="SSF53098">
    <property type="entry name" value="Ribonuclease H-like"/>
    <property type="match status" value="1"/>
</dbReference>
<dbReference type="KEGG" id="dpx:DAPPUDRAFT_245861"/>
<dbReference type="OrthoDB" id="7444419at2759"/>
<feature type="compositionally biased region" description="Polar residues" evidence="1">
    <location>
        <begin position="449"/>
        <end position="466"/>
    </location>
</feature>
<feature type="compositionally biased region" description="Basic and acidic residues" evidence="1">
    <location>
        <begin position="55"/>
        <end position="94"/>
    </location>
</feature>
<feature type="compositionally biased region" description="Polar residues" evidence="1">
    <location>
        <begin position="305"/>
        <end position="318"/>
    </location>
</feature>
<dbReference type="Gene3D" id="3.30.420.10">
    <property type="entry name" value="Ribonuclease H-like superfamily/Ribonuclease H"/>
    <property type="match status" value="1"/>
</dbReference>
<dbReference type="InterPro" id="IPR012337">
    <property type="entry name" value="RNaseH-like_sf"/>
</dbReference>
<gene>
    <name evidence="2" type="ORF">DAPPUDRAFT_245861</name>
</gene>
<name>E9GP70_DAPPU</name>
<feature type="region of interest" description="Disordered" evidence="1">
    <location>
        <begin position="384"/>
        <end position="525"/>
    </location>
</feature>
<dbReference type="eggNOG" id="ENOG502TDTV">
    <property type="taxonomic scope" value="Eukaryota"/>
</dbReference>
<feature type="region of interest" description="Disordered" evidence="1">
    <location>
        <begin position="278"/>
        <end position="344"/>
    </location>
</feature>
<accession>E9GP70</accession>
<feature type="compositionally biased region" description="Low complexity" evidence="1">
    <location>
        <begin position="293"/>
        <end position="304"/>
    </location>
</feature>
<dbReference type="GO" id="GO:0003676">
    <property type="term" value="F:nucleic acid binding"/>
    <property type="evidence" value="ECO:0007669"/>
    <property type="project" value="InterPro"/>
</dbReference>
<feature type="region of interest" description="Disordered" evidence="1">
    <location>
        <begin position="557"/>
        <end position="618"/>
    </location>
</feature>
<dbReference type="PANTHER" id="PTHR22954">
    <property type="entry name" value="RETROVIRAL PROTEASE-RELATED"/>
    <property type="match status" value="1"/>
</dbReference>
<evidence type="ECO:0000313" key="3">
    <source>
        <dbReference type="Proteomes" id="UP000000305"/>
    </source>
</evidence>
<dbReference type="InterPro" id="IPR005312">
    <property type="entry name" value="DUF1759"/>
</dbReference>
<dbReference type="InterPro" id="IPR036397">
    <property type="entry name" value="RNaseH_sf"/>
</dbReference>